<proteinExistence type="inferred from homology"/>
<dbReference type="InterPro" id="IPR029044">
    <property type="entry name" value="Nucleotide-diphossugar_trans"/>
</dbReference>
<evidence type="ECO:0000313" key="4">
    <source>
        <dbReference type="EMBL" id="PCI93458.1"/>
    </source>
</evidence>
<keyword evidence="3" id="KW-0548">Nucleotidyltransferase</keyword>
<dbReference type="EMBL" id="NVUU01000061">
    <property type="protein sequence ID" value="PCI93458.1"/>
    <property type="molecule type" value="Genomic_DNA"/>
</dbReference>
<dbReference type="GO" id="GO:0070569">
    <property type="term" value="F:uridylyltransferase activity"/>
    <property type="evidence" value="ECO:0007669"/>
    <property type="project" value="InterPro"/>
</dbReference>
<evidence type="ECO:0000256" key="1">
    <source>
        <dbReference type="ARBA" id="ARBA00010401"/>
    </source>
</evidence>
<dbReference type="Proteomes" id="UP000217838">
    <property type="component" value="Unassembled WGS sequence"/>
</dbReference>
<accession>A0A2A4YF25</accession>
<evidence type="ECO:0000256" key="2">
    <source>
        <dbReference type="ARBA" id="ARBA00022679"/>
    </source>
</evidence>
<protein>
    <recommendedName>
        <fullName evidence="6">UDP-N-acetylglucosamine pyrophosphorylase</fullName>
    </recommendedName>
</protein>
<dbReference type="InterPro" id="IPR002618">
    <property type="entry name" value="UDPGP_fam"/>
</dbReference>
<comment type="similarity">
    <text evidence="1">Belongs to the UDPGP type 1 family.</text>
</comment>
<gene>
    <name evidence="4" type="ORF">COB11_05280</name>
</gene>
<dbReference type="PANTHER" id="PTHR11952:SF2">
    <property type="entry name" value="LD24639P"/>
    <property type="match status" value="1"/>
</dbReference>
<sequence length="452" mass="51969">MNDTYLDLKKIHTWLGNQGQMHLIEEIKHLSKEKQNAFYLSLFTLSKHFIGKHTPDSCELYPSSQITPFIEPIEEDTRESSPTIKLLQEGKVACILLAGGDGSRLSHNKPKGCFPISNIKKKSLFALHFEKIKVLQDQLHTKLTLILLTSDINHKATQDYLEENRYFGLDPKHVLFVEQPSFPLVDESNKWFFKEEGKLALGPNGNGGLFQALRSLKDEIQKIEQFMIISIDNPLAMPFDISLINMNHTLGNDLSIRSFKRNDPEERIGIFSHFNDQIIIVDYGNFKEELYRQKAGCEFLFPYGNVNIFCLSGTFVMQRLMRSDLPIHWVEKHTKAYSQAKGACDISCYKSEKFLTDLLLLTKKVGIVNSSRDDCFAPLKNREGVNDVKSVQRALLENDRRIFYALTGMDTEDKTFELSMDFHFPTDSLIKRCKEMKKFPDTDYITSDVINV</sequence>
<dbReference type="InterPro" id="IPR039741">
    <property type="entry name" value="UDP-sugar_pyrophosphorylase"/>
</dbReference>
<comment type="caution">
    <text evidence="4">The sequence shown here is derived from an EMBL/GenBank/DDBJ whole genome shotgun (WGS) entry which is preliminary data.</text>
</comment>
<dbReference type="Pfam" id="PF01704">
    <property type="entry name" value="UDPGP"/>
    <property type="match status" value="1"/>
</dbReference>
<evidence type="ECO:0000256" key="3">
    <source>
        <dbReference type="ARBA" id="ARBA00022695"/>
    </source>
</evidence>
<dbReference type="AlphaFoldDB" id="A0A2A4YF25"/>
<dbReference type="PANTHER" id="PTHR11952">
    <property type="entry name" value="UDP- GLUCOSE PYROPHOSPHORYLASE"/>
    <property type="match status" value="1"/>
</dbReference>
<reference evidence="5" key="1">
    <citation type="submission" date="2017-08" db="EMBL/GenBank/DDBJ databases">
        <title>A dynamic microbial community with high functional redundancy inhabits the cold, oxic subseafloor aquifer.</title>
        <authorList>
            <person name="Tully B.J."/>
            <person name="Wheat C.G."/>
            <person name="Glazer B.T."/>
            <person name="Huber J.A."/>
        </authorList>
    </citation>
    <scope>NUCLEOTIDE SEQUENCE [LARGE SCALE GENOMIC DNA]</scope>
</reference>
<dbReference type="Gene3D" id="3.90.550.10">
    <property type="entry name" value="Spore Coat Polysaccharide Biosynthesis Protein SpsA, Chain A"/>
    <property type="match status" value="1"/>
</dbReference>
<keyword evidence="2" id="KW-0808">Transferase</keyword>
<evidence type="ECO:0000313" key="5">
    <source>
        <dbReference type="Proteomes" id="UP000217838"/>
    </source>
</evidence>
<evidence type="ECO:0008006" key="6">
    <source>
        <dbReference type="Google" id="ProtNLM"/>
    </source>
</evidence>
<name>A0A2A4YF25_UNCAE</name>
<organism evidence="4 5">
    <name type="scientific">Aerophobetes bacterium</name>
    <dbReference type="NCBI Taxonomy" id="2030807"/>
    <lineage>
        <taxon>Bacteria</taxon>
        <taxon>Candidatus Aerophobota</taxon>
    </lineage>
</organism>
<dbReference type="SUPFAM" id="SSF53448">
    <property type="entry name" value="Nucleotide-diphospho-sugar transferases"/>
    <property type="match status" value="1"/>
</dbReference>